<dbReference type="EMBL" id="CP029551">
    <property type="protein sequence ID" value="AWN38361.1"/>
    <property type="molecule type" value="Genomic_DNA"/>
</dbReference>
<dbReference type="Gene3D" id="1.10.10.60">
    <property type="entry name" value="Homeodomain-like"/>
    <property type="match status" value="1"/>
</dbReference>
<evidence type="ECO:0000256" key="1">
    <source>
        <dbReference type="ARBA" id="ARBA00023015"/>
    </source>
</evidence>
<dbReference type="AlphaFoldDB" id="A0A2U8VYC3"/>
<dbReference type="InterPro" id="IPR037923">
    <property type="entry name" value="HTH-like"/>
</dbReference>
<keyword evidence="1" id="KW-0805">Transcription regulation</keyword>
<dbReference type="PROSITE" id="PS01124">
    <property type="entry name" value="HTH_ARAC_FAMILY_2"/>
    <property type="match status" value="1"/>
</dbReference>
<name>A0A2U8VYC3_9HYPH</name>
<dbReference type="GO" id="GO:0003700">
    <property type="term" value="F:DNA-binding transcription factor activity"/>
    <property type="evidence" value="ECO:0007669"/>
    <property type="project" value="InterPro"/>
</dbReference>
<dbReference type="InterPro" id="IPR050204">
    <property type="entry name" value="AraC_XylS_family_regulators"/>
</dbReference>
<dbReference type="PANTHER" id="PTHR46796:SF6">
    <property type="entry name" value="ARAC SUBFAMILY"/>
    <property type="match status" value="1"/>
</dbReference>
<dbReference type="SUPFAM" id="SSF51215">
    <property type="entry name" value="Regulatory protein AraC"/>
    <property type="match status" value="1"/>
</dbReference>
<dbReference type="InterPro" id="IPR035418">
    <property type="entry name" value="AraC-bd_2"/>
</dbReference>
<dbReference type="GO" id="GO:0043565">
    <property type="term" value="F:sequence-specific DNA binding"/>
    <property type="evidence" value="ECO:0007669"/>
    <property type="project" value="InterPro"/>
</dbReference>
<evidence type="ECO:0000256" key="3">
    <source>
        <dbReference type="ARBA" id="ARBA00023163"/>
    </source>
</evidence>
<dbReference type="SUPFAM" id="SSF46689">
    <property type="entry name" value="Homeodomain-like"/>
    <property type="match status" value="1"/>
</dbReference>
<dbReference type="PANTHER" id="PTHR46796">
    <property type="entry name" value="HTH-TYPE TRANSCRIPTIONAL ACTIVATOR RHAS-RELATED"/>
    <property type="match status" value="1"/>
</dbReference>
<dbReference type="OrthoDB" id="252470at2"/>
<dbReference type="KEGG" id="meti:DK427_23640"/>
<dbReference type="Pfam" id="PF14525">
    <property type="entry name" value="AraC_binding_2"/>
    <property type="match status" value="1"/>
</dbReference>
<gene>
    <name evidence="5" type="ORF">DK427_23640</name>
</gene>
<evidence type="ECO:0000259" key="4">
    <source>
        <dbReference type="PROSITE" id="PS01124"/>
    </source>
</evidence>
<sequence>MRKIFTTVGLHPRDRFDYWMSVIRRDIIENDAVPARRRAFRAELRAGAIGGIKLALARSSELRISHTKRHSGQPSDEQLFVFMPLSGTKTLRQNGRQAVLEPGQVALVDPRLPHEGCFSEDSEVLTVIMERRALESRLGAIHDLTARPLTSGTAEGRLAAGYLAMLPPQAGRLRSAAEDMVETHLLDLLALALGKAAERRVSPGSSTRSLVRMRLHAAIEEMLADPGLDTEAVAAAAGVSTRHANAILADEDTSLGRLIQARRLARCRDALEDPSQMHRTVSEIAYGWGFSDMTHFGRRFRAAYGILPSACRRQARARS</sequence>
<dbReference type="Proteomes" id="UP000246058">
    <property type="component" value="Chromosome"/>
</dbReference>
<protein>
    <submittedName>
        <fullName evidence="5">AraC family transcriptional regulator</fullName>
    </submittedName>
</protein>
<evidence type="ECO:0000313" key="6">
    <source>
        <dbReference type="Proteomes" id="UP000246058"/>
    </source>
</evidence>
<accession>A0A2U8VYC3</accession>
<feature type="domain" description="HTH araC/xylS-type" evidence="4">
    <location>
        <begin position="213"/>
        <end position="314"/>
    </location>
</feature>
<evidence type="ECO:0000313" key="5">
    <source>
        <dbReference type="EMBL" id="AWN38361.1"/>
    </source>
</evidence>
<dbReference type="RefSeq" id="WP_109953518.1">
    <property type="nucleotide sequence ID" value="NZ_CP029551.1"/>
</dbReference>
<keyword evidence="3" id="KW-0804">Transcription</keyword>
<keyword evidence="2" id="KW-0238">DNA-binding</keyword>
<dbReference type="SMART" id="SM00342">
    <property type="entry name" value="HTH_ARAC"/>
    <property type="match status" value="1"/>
</dbReference>
<proteinExistence type="predicted"/>
<evidence type="ECO:0000256" key="2">
    <source>
        <dbReference type="ARBA" id="ARBA00023125"/>
    </source>
</evidence>
<dbReference type="InterPro" id="IPR009057">
    <property type="entry name" value="Homeodomain-like_sf"/>
</dbReference>
<organism evidence="5 6">
    <name type="scientific">Methylobacterium radiodurans</name>
    <dbReference type="NCBI Taxonomy" id="2202828"/>
    <lineage>
        <taxon>Bacteria</taxon>
        <taxon>Pseudomonadati</taxon>
        <taxon>Pseudomonadota</taxon>
        <taxon>Alphaproteobacteria</taxon>
        <taxon>Hyphomicrobiales</taxon>
        <taxon>Methylobacteriaceae</taxon>
        <taxon>Methylobacterium</taxon>
    </lineage>
</organism>
<reference evidence="5 6" key="1">
    <citation type="submission" date="2018-05" db="EMBL/GenBank/DDBJ databases">
        <title>Complete Genome Sequence of Methylobacterium sp. 17Sr1-43.</title>
        <authorList>
            <person name="Srinivasan S."/>
        </authorList>
    </citation>
    <scope>NUCLEOTIDE SEQUENCE [LARGE SCALE GENOMIC DNA]</scope>
    <source>
        <strain evidence="5 6">17Sr1-43</strain>
    </source>
</reference>
<dbReference type="InterPro" id="IPR018060">
    <property type="entry name" value="HTH_AraC"/>
</dbReference>
<keyword evidence="6" id="KW-1185">Reference proteome</keyword>
<dbReference type="Pfam" id="PF12833">
    <property type="entry name" value="HTH_18"/>
    <property type="match status" value="1"/>
</dbReference>